<evidence type="ECO:0000256" key="1">
    <source>
        <dbReference type="ARBA" id="ARBA00008061"/>
    </source>
</evidence>
<dbReference type="InterPro" id="IPR017853">
    <property type="entry name" value="GH"/>
</dbReference>
<dbReference type="SMART" id="SM00642">
    <property type="entry name" value="Aamy"/>
    <property type="match status" value="1"/>
</dbReference>
<dbReference type="EC" id="3.2.1.10" evidence="5"/>
<gene>
    <name evidence="5" type="ORF">L336_0186</name>
</gene>
<proteinExistence type="inferred from homology"/>
<evidence type="ECO:0000256" key="3">
    <source>
        <dbReference type="ARBA" id="ARBA00023295"/>
    </source>
</evidence>
<name>R4PUR0_9BACT</name>
<evidence type="ECO:0000313" key="6">
    <source>
        <dbReference type="Proteomes" id="UP000013893"/>
    </source>
</evidence>
<dbReference type="Pfam" id="PF00128">
    <property type="entry name" value="Alpha-amylase"/>
    <property type="match status" value="1"/>
</dbReference>
<accession>R4PUR0</accession>
<dbReference type="FunFam" id="3.90.400.10:FF:000002">
    <property type="entry name" value="Sucrose isomerase"/>
    <property type="match status" value="1"/>
</dbReference>
<dbReference type="HOGENOM" id="CLU_006462_2_3_0"/>
<dbReference type="STRING" id="1332188.L336_0186"/>
<dbReference type="GO" id="GO:0009313">
    <property type="term" value="P:oligosaccharide catabolic process"/>
    <property type="evidence" value="ECO:0007669"/>
    <property type="project" value="TreeGrafter"/>
</dbReference>
<dbReference type="InterPro" id="IPR006047">
    <property type="entry name" value="GH13_cat_dom"/>
</dbReference>
<dbReference type="EMBL" id="CP005957">
    <property type="protein sequence ID" value="AGL61895.1"/>
    <property type="molecule type" value="Genomic_DNA"/>
</dbReference>
<dbReference type="AlphaFoldDB" id="R4PUR0"/>
<dbReference type="PANTHER" id="PTHR10357:SF179">
    <property type="entry name" value="NEUTRAL AND BASIC AMINO ACID TRANSPORT PROTEIN RBAT"/>
    <property type="match status" value="1"/>
</dbReference>
<keyword evidence="2 5" id="KW-0378">Hydrolase</keyword>
<comment type="similarity">
    <text evidence="1">Belongs to the glycosyl hydrolase 13 family.</text>
</comment>
<dbReference type="RefSeq" id="WP_015641345.1">
    <property type="nucleotide sequence ID" value="NC_021219.1"/>
</dbReference>
<keyword evidence="3 5" id="KW-0326">Glycosidase</keyword>
<dbReference type="Gene3D" id="3.20.20.80">
    <property type="entry name" value="Glycosidases"/>
    <property type="match status" value="1"/>
</dbReference>
<protein>
    <submittedName>
        <fullName evidence="5">Putative Oligo-1,6-glucosidase</fullName>
        <ecNumber evidence="5">3.2.1.10</ecNumber>
    </submittedName>
</protein>
<dbReference type="GO" id="GO:0004574">
    <property type="term" value="F:oligo-1,6-glucosidase activity"/>
    <property type="evidence" value="ECO:0007669"/>
    <property type="project" value="UniProtKB-EC"/>
</dbReference>
<dbReference type="SUPFAM" id="SSF51011">
    <property type="entry name" value="Glycosyl hydrolase domain"/>
    <property type="match status" value="1"/>
</dbReference>
<dbReference type="GO" id="GO:0004556">
    <property type="term" value="F:alpha-amylase activity"/>
    <property type="evidence" value="ECO:0007669"/>
    <property type="project" value="TreeGrafter"/>
</dbReference>
<dbReference type="InterPro" id="IPR013780">
    <property type="entry name" value="Glyco_hydro_b"/>
</dbReference>
<evidence type="ECO:0000256" key="2">
    <source>
        <dbReference type="ARBA" id="ARBA00022801"/>
    </source>
</evidence>
<dbReference type="InterPro" id="IPR045857">
    <property type="entry name" value="O16G_dom_2"/>
</dbReference>
<dbReference type="SUPFAM" id="SSF51445">
    <property type="entry name" value="(Trans)glycosidases"/>
    <property type="match status" value="1"/>
</dbReference>
<sequence>MSLSWRDVNAIYQIYPRSFMDANNDGVGDIRGVIDRLDYIKGQKDSLDIDAIWFSPIFPSPMADMGYDVSDYCDIDPLFGTLDDFKELIEKAHARNINVMIDFVPNHTSDQHEWFKESRKSRKGPYAEYYTWRDPAPGGGPPNNWLSIFGGSAWEYDDGRNQYYLHTFLAAQPDLNWDNPMVRDEMKRVVRFWLDLGIDGIRADAVRWLSKDPKFRNDPLTEIVRKAMDGTEGEYNHYIHKYSRFWKNLFPYLRELTDVVAEYDNRIMIFEDYPDANYSTKEQYLGFYGVNPKVAMPFNFEGVWTDFYADAFRTFITEFQGMLDPDEHTPVYCFGNHDQSRLVSRMGGDEQARLMALLLLSLPGLPTVYYGDELGMPNTPVKQEDIQDLRAFTSGDIDSTRDPERTPMQWQTGQYAGFSKAKPWLPLGESVRHHNVETQQHEADSFLSLYRRLLRMRSRYEILRTGTYEAIGELEADVFSYARWLGDQHIYVALNFGRLDNTVKLPHKGRILCCTHPVDYPEIAEDGTIMLRPFEGVIVECSEHPLKKDLDE</sequence>
<keyword evidence="6" id="KW-1185">Reference proteome</keyword>
<reference evidence="5 6" key="1">
    <citation type="journal article" date="2013" name="Nat. Biotechnol.">
        <title>Genome sequences of rare, uncultured bacteria obtained by differential coverage binning of multiple metagenomes.</title>
        <authorList>
            <person name="Albertsen M."/>
            <person name="Hugenholtz P."/>
            <person name="Skarshewski A."/>
            <person name="Nielsen K.L."/>
            <person name="Tyson G.W."/>
            <person name="Nielsen P.H."/>
        </authorList>
    </citation>
    <scope>NUCLEOTIDE SEQUENCE [LARGE SCALE GENOMIC DNA]</scope>
    <source>
        <strain evidence="5">TM71</strain>
    </source>
</reference>
<dbReference type="Gene3D" id="2.60.40.1180">
    <property type="entry name" value="Golgi alpha-mannosidase II"/>
    <property type="match status" value="1"/>
</dbReference>
<dbReference type="Proteomes" id="UP000013893">
    <property type="component" value="Chromosome"/>
</dbReference>
<organism evidence="5 6">
    <name type="scientific">Candidatus Saccharimonas aalborgensis</name>
    <dbReference type="NCBI Taxonomy" id="1332188"/>
    <lineage>
        <taxon>Bacteria</taxon>
        <taxon>Candidatus Saccharimonadota</taxon>
        <taxon>Candidatus Saccharimonadia</taxon>
        <taxon>Candidatus Saccharimonadales</taxon>
        <taxon>Candidatus Saccharimonadaceae</taxon>
        <taxon>Candidatus Saccharimonas</taxon>
    </lineage>
</organism>
<dbReference type="PANTHER" id="PTHR10357">
    <property type="entry name" value="ALPHA-AMYLASE FAMILY MEMBER"/>
    <property type="match status" value="1"/>
</dbReference>
<evidence type="ECO:0000313" key="5">
    <source>
        <dbReference type="EMBL" id="AGL61895.1"/>
    </source>
</evidence>
<evidence type="ECO:0000259" key="4">
    <source>
        <dbReference type="SMART" id="SM00642"/>
    </source>
</evidence>
<dbReference type="OrthoDB" id="9805159at2"/>
<dbReference type="PATRIC" id="fig|1332188.3.peg.186"/>
<dbReference type="Gene3D" id="3.90.400.10">
    <property type="entry name" value="Oligo-1,6-glucosidase, Domain 2"/>
    <property type="match status" value="1"/>
</dbReference>
<dbReference type="KEGG" id="saal:L336_0186"/>
<feature type="domain" description="Glycosyl hydrolase family 13 catalytic" evidence="4">
    <location>
        <begin position="13"/>
        <end position="405"/>
    </location>
</feature>